<dbReference type="PANTHER" id="PTHR16223">
    <property type="entry name" value="TRANSCRIPTION FACTOR BHLH83-RELATED"/>
    <property type="match status" value="1"/>
</dbReference>
<dbReference type="PANTHER" id="PTHR16223:SF125">
    <property type="entry name" value="OS08G0506700 PROTEIN"/>
    <property type="match status" value="1"/>
</dbReference>
<keyword evidence="9" id="KW-1185">Reference proteome</keyword>
<dbReference type="InterPro" id="IPR036638">
    <property type="entry name" value="HLH_DNA-bd_sf"/>
</dbReference>
<evidence type="ECO:0000256" key="4">
    <source>
        <dbReference type="ARBA" id="ARBA00023163"/>
    </source>
</evidence>
<protein>
    <recommendedName>
        <fullName evidence="7">BHLH domain-containing protein</fullName>
    </recommendedName>
</protein>
<feature type="region of interest" description="Disordered" evidence="6">
    <location>
        <begin position="294"/>
        <end position="317"/>
    </location>
</feature>
<dbReference type="EMBL" id="JABFUD020000013">
    <property type="protein sequence ID" value="KAI5071189.1"/>
    <property type="molecule type" value="Genomic_DNA"/>
</dbReference>
<dbReference type="Pfam" id="PF00010">
    <property type="entry name" value="HLH"/>
    <property type="match status" value="1"/>
</dbReference>
<evidence type="ECO:0000259" key="7">
    <source>
        <dbReference type="PROSITE" id="PS50888"/>
    </source>
</evidence>
<dbReference type="SMART" id="SM00353">
    <property type="entry name" value="HLH"/>
    <property type="match status" value="1"/>
</dbReference>
<dbReference type="AlphaFoldDB" id="A0A9D4UP30"/>
<dbReference type="Proteomes" id="UP000886520">
    <property type="component" value="Chromosome 13"/>
</dbReference>
<dbReference type="Gene3D" id="4.10.280.10">
    <property type="entry name" value="Helix-loop-helix DNA-binding domain"/>
    <property type="match status" value="1"/>
</dbReference>
<keyword evidence="2" id="KW-0805">Transcription regulation</keyword>
<name>A0A9D4UP30_ADICA</name>
<evidence type="ECO:0000256" key="6">
    <source>
        <dbReference type="SAM" id="MobiDB-lite"/>
    </source>
</evidence>
<feature type="domain" description="BHLH" evidence="7">
    <location>
        <begin position="412"/>
        <end position="462"/>
    </location>
</feature>
<evidence type="ECO:0000256" key="1">
    <source>
        <dbReference type="ARBA" id="ARBA00004123"/>
    </source>
</evidence>
<dbReference type="PROSITE" id="PS50888">
    <property type="entry name" value="BHLH"/>
    <property type="match status" value="1"/>
</dbReference>
<keyword evidence="5" id="KW-0539">Nucleus</keyword>
<accession>A0A9D4UP30</accession>
<organism evidence="8 9">
    <name type="scientific">Adiantum capillus-veneris</name>
    <name type="common">Maidenhair fern</name>
    <dbReference type="NCBI Taxonomy" id="13818"/>
    <lineage>
        <taxon>Eukaryota</taxon>
        <taxon>Viridiplantae</taxon>
        <taxon>Streptophyta</taxon>
        <taxon>Embryophyta</taxon>
        <taxon>Tracheophyta</taxon>
        <taxon>Polypodiopsida</taxon>
        <taxon>Polypodiidae</taxon>
        <taxon>Polypodiales</taxon>
        <taxon>Pteridineae</taxon>
        <taxon>Pteridaceae</taxon>
        <taxon>Vittarioideae</taxon>
        <taxon>Adiantum</taxon>
    </lineage>
</organism>
<dbReference type="InterPro" id="IPR011598">
    <property type="entry name" value="bHLH_dom"/>
</dbReference>
<keyword evidence="3" id="KW-0238">DNA-binding</keyword>
<dbReference type="InterPro" id="IPR045843">
    <property type="entry name" value="IND-like"/>
</dbReference>
<dbReference type="GO" id="GO:0000978">
    <property type="term" value="F:RNA polymerase II cis-regulatory region sequence-specific DNA binding"/>
    <property type="evidence" value="ECO:0007669"/>
    <property type="project" value="TreeGrafter"/>
</dbReference>
<evidence type="ECO:0000313" key="8">
    <source>
        <dbReference type="EMBL" id="KAI5071189.1"/>
    </source>
</evidence>
<evidence type="ECO:0000256" key="5">
    <source>
        <dbReference type="ARBA" id="ARBA00023242"/>
    </source>
</evidence>
<dbReference type="CDD" id="cd11393">
    <property type="entry name" value="bHLH_AtbHLH_like"/>
    <property type="match status" value="1"/>
</dbReference>
<evidence type="ECO:0000256" key="2">
    <source>
        <dbReference type="ARBA" id="ARBA00023015"/>
    </source>
</evidence>
<dbReference type="SUPFAM" id="SSF47459">
    <property type="entry name" value="HLH, helix-loop-helix DNA-binding domain"/>
    <property type="match status" value="1"/>
</dbReference>
<dbReference type="GO" id="GO:0005634">
    <property type="term" value="C:nucleus"/>
    <property type="evidence" value="ECO:0007669"/>
    <property type="project" value="UniProtKB-SubCell"/>
</dbReference>
<feature type="region of interest" description="Disordered" evidence="6">
    <location>
        <begin position="1"/>
        <end position="22"/>
    </location>
</feature>
<evidence type="ECO:0000313" key="9">
    <source>
        <dbReference type="Proteomes" id="UP000886520"/>
    </source>
</evidence>
<reference evidence="8" key="1">
    <citation type="submission" date="2021-01" db="EMBL/GenBank/DDBJ databases">
        <title>Adiantum capillus-veneris genome.</title>
        <authorList>
            <person name="Fang Y."/>
            <person name="Liao Q."/>
        </authorList>
    </citation>
    <scope>NUCLEOTIDE SEQUENCE</scope>
    <source>
        <strain evidence="8">H3</strain>
        <tissue evidence="8">Leaf</tissue>
    </source>
</reference>
<dbReference type="FunFam" id="4.10.280.10:FF:000021">
    <property type="entry name" value="Transcription factor bHLH130 family"/>
    <property type="match status" value="1"/>
</dbReference>
<comment type="caution">
    <text evidence="8">The sequence shown here is derived from an EMBL/GenBank/DDBJ whole genome shotgun (WGS) entry which is preliminary data.</text>
</comment>
<dbReference type="GO" id="GO:0046983">
    <property type="term" value="F:protein dimerization activity"/>
    <property type="evidence" value="ECO:0007669"/>
    <property type="project" value="InterPro"/>
</dbReference>
<keyword evidence="4" id="KW-0804">Transcription</keyword>
<dbReference type="OrthoDB" id="2019494at2759"/>
<proteinExistence type="predicted"/>
<comment type="subcellular location">
    <subcellularLocation>
        <location evidence="1">Nucleus</location>
    </subcellularLocation>
</comment>
<sequence>MAPRSSPDASQPRFGSGFCSTSMAPTPPASGFFFDTRPHLQRLLQSSASPNEDPSFQIQPQQIGQFYLQQRPEHSAVESHRASNNAEVAMVADLSRDPTQLGQALQSYVQGSAGSGASILPSLMRYHSAPSSMLASLTGMGNTIMNPNSELGQFLSSSVVADVKGGLKPMDASHDRSHNHIENRGIAAASVDRLVSHSNGFVPPHAPYQRGELMSQMSMDADDVPLIRSPADGLPDVSKAALHSPSSYSQKSAYMHNTAYVENGNGIAHGMPTGKDGLLRHSSSPAGFLSQVNDEHERHGLPSSSGNSSEEGSYEGQGGRGFLSGYAWDDTGIMTIGPSDGSSGARKRIRDLAEKGYSGPTILDSQKVDALDRSVLGNYFGLQTTSSPESTYFADKFSPDSIPCRARAKRGCATHPRSIAERNRRTKISERMKKLQELMPNIDKQANTAEMLDEAVEYVKYLQRQVQELRENRSKCNCACSKQKESNSPPSR</sequence>
<dbReference type="InterPro" id="IPR045239">
    <property type="entry name" value="bHLH95_bHLH"/>
</dbReference>
<dbReference type="GO" id="GO:0000981">
    <property type="term" value="F:DNA-binding transcription factor activity, RNA polymerase II-specific"/>
    <property type="evidence" value="ECO:0007669"/>
    <property type="project" value="TreeGrafter"/>
</dbReference>
<evidence type="ECO:0000256" key="3">
    <source>
        <dbReference type="ARBA" id="ARBA00023125"/>
    </source>
</evidence>
<gene>
    <name evidence="8" type="ORF">GOP47_0013440</name>
</gene>